<dbReference type="PRINTS" id="PR00385">
    <property type="entry name" value="P450"/>
</dbReference>
<accession>A0A8H3DLA0</accession>
<dbReference type="InterPro" id="IPR050121">
    <property type="entry name" value="Cytochrome_P450_monoxygenase"/>
</dbReference>
<dbReference type="GO" id="GO:0005506">
    <property type="term" value="F:iron ion binding"/>
    <property type="evidence" value="ECO:0007669"/>
    <property type="project" value="InterPro"/>
</dbReference>
<dbReference type="GO" id="GO:0016705">
    <property type="term" value="F:oxidoreductase activity, acting on paired donors, with incorporation or reduction of molecular oxygen"/>
    <property type="evidence" value="ECO:0007669"/>
    <property type="project" value="InterPro"/>
</dbReference>
<dbReference type="Pfam" id="PF00067">
    <property type="entry name" value="p450"/>
    <property type="match status" value="2"/>
</dbReference>
<keyword evidence="11" id="KW-0472">Membrane</keyword>
<dbReference type="GO" id="GO:0020037">
    <property type="term" value="F:heme binding"/>
    <property type="evidence" value="ECO:0007669"/>
    <property type="project" value="InterPro"/>
</dbReference>
<keyword evidence="5 9" id="KW-0479">Metal-binding</keyword>
<dbReference type="PRINTS" id="PR00463">
    <property type="entry name" value="EP450I"/>
</dbReference>
<evidence type="ECO:0000256" key="1">
    <source>
        <dbReference type="ARBA" id="ARBA00001971"/>
    </source>
</evidence>
<evidence type="ECO:0000256" key="8">
    <source>
        <dbReference type="ARBA" id="ARBA00023033"/>
    </source>
</evidence>
<comment type="caution">
    <text evidence="12">The sequence shown here is derived from an EMBL/GenBank/DDBJ whole genome shotgun (WGS) entry which is preliminary data.</text>
</comment>
<dbReference type="Gene3D" id="1.10.630.10">
    <property type="entry name" value="Cytochrome P450"/>
    <property type="match status" value="2"/>
</dbReference>
<dbReference type="PANTHER" id="PTHR24305">
    <property type="entry name" value="CYTOCHROME P450"/>
    <property type="match status" value="1"/>
</dbReference>
<dbReference type="InterPro" id="IPR001128">
    <property type="entry name" value="Cyt_P450"/>
</dbReference>
<evidence type="ECO:0000256" key="3">
    <source>
        <dbReference type="ARBA" id="ARBA00010617"/>
    </source>
</evidence>
<dbReference type="InterPro" id="IPR036396">
    <property type="entry name" value="Cyt_P450_sf"/>
</dbReference>
<evidence type="ECO:0000256" key="6">
    <source>
        <dbReference type="ARBA" id="ARBA00023002"/>
    </source>
</evidence>
<evidence type="ECO:0000313" key="12">
    <source>
        <dbReference type="EMBL" id="CAE6531421.1"/>
    </source>
</evidence>
<comment type="pathway">
    <text evidence="2">Secondary metabolite biosynthesis.</text>
</comment>
<dbReference type="SUPFAM" id="SSF48264">
    <property type="entry name" value="Cytochrome P450"/>
    <property type="match status" value="1"/>
</dbReference>
<evidence type="ECO:0000313" key="13">
    <source>
        <dbReference type="Proteomes" id="UP000663850"/>
    </source>
</evidence>
<reference evidence="12" key="1">
    <citation type="submission" date="2021-01" db="EMBL/GenBank/DDBJ databases">
        <authorList>
            <person name="Kaushik A."/>
        </authorList>
    </citation>
    <scope>NUCLEOTIDE SEQUENCE</scope>
    <source>
        <strain evidence="12">Type strain: AG8-Rh-89/</strain>
    </source>
</reference>
<evidence type="ECO:0000256" key="5">
    <source>
        <dbReference type="ARBA" id="ARBA00022723"/>
    </source>
</evidence>
<evidence type="ECO:0000256" key="11">
    <source>
        <dbReference type="SAM" id="Phobius"/>
    </source>
</evidence>
<keyword evidence="11" id="KW-0812">Transmembrane</keyword>
<dbReference type="PANTHER" id="PTHR24305:SF166">
    <property type="entry name" value="CYTOCHROME P450 12A4, MITOCHONDRIAL-RELATED"/>
    <property type="match status" value="1"/>
</dbReference>
<comment type="cofactor">
    <cofactor evidence="1 9">
        <name>heme</name>
        <dbReference type="ChEBI" id="CHEBI:30413"/>
    </cofactor>
</comment>
<evidence type="ECO:0000256" key="2">
    <source>
        <dbReference type="ARBA" id="ARBA00005179"/>
    </source>
</evidence>
<sequence length="565" mass="64023">MNAPDPGIETTRSYNFIILSWQASFYYLAVTWSILWALVLFYNIYFHPLKRIPGPMLPAATSLWIRWQRWQGKLSFTADDLLAIYGPVIRISPNMVLVNDPTAVSAAFAKQNLDTAPKAIRALRIGGHDWTVTYPQIDIARPRRRPVMMATTTRHLKYWLPLFETYVGDMISNIMRANGEKSVDIVHQLRMTTLYISQVILGGASVRLDGDTFPEAVGEYNFLVVWRLVFPEWMINWLRYGPSAKARYRIKSSDLLYKLGEDLYKQAEATSGPMDEEEAPSVYQLFTQNEKGEKINWTHAEISSEMAGQLLAATETTSSTIAFIMYELAKNPGLVERLYSELQTVTGNNELDTLKLLGASVFIMYELAKNPALVEQLYSELQRVTGNNELDTLKLLDATIKEGLRFRPPVALTGSRTVPKGGMEVMGYFVPEGTVLTTQALSICRQRPDLFPNADVFDPSRWLESEYLDERRKLLVPFGVGTRRCPGGNLAVYQIRLIIGALIRNFKIAVAPETTPKSMRPFRRTDFVLAMIVVTSSSPTRKSLKRVIIVSSKSRFPPRMYISNE</sequence>
<evidence type="ECO:0000256" key="10">
    <source>
        <dbReference type="RuleBase" id="RU000461"/>
    </source>
</evidence>
<name>A0A8H3DLA0_9AGAM</name>
<evidence type="ECO:0000256" key="9">
    <source>
        <dbReference type="PIRSR" id="PIRSR602401-1"/>
    </source>
</evidence>
<keyword evidence="7 9" id="KW-0408">Iron</keyword>
<comment type="similarity">
    <text evidence="3 10">Belongs to the cytochrome P450 family.</text>
</comment>
<gene>
    <name evidence="12" type="ORF">RDB_LOCUS131267</name>
</gene>
<proteinExistence type="inferred from homology"/>
<keyword evidence="8 10" id="KW-0503">Monooxygenase</keyword>
<dbReference type="AlphaFoldDB" id="A0A8H3DLA0"/>
<dbReference type="Proteomes" id="UP000663850">
    <property type="component" value="Unassembled WGS sequence"/>
</dbReference>
<dbReference type="PROSITE" id="PS00086">
    <property type="entry name" value="CYTOCHROME_P450"/>
    <property type="match status" value="1"/>
</dbReference>
<feature type="binding site" description="axial binding residue" evidence="9">
    <location>
        <position position="485"/>
    </location>
    <ligand>
        <name>heme</name>
        <dbReference type="ChEBI" id="CHEBI:30413"/>
    </ligand>
    <ligandPart>
        <name>Fe</name>
        <dbReference type="ChEBI" id="CHEBI:18248"/>
    </ligandPart>
</feature>
<keyword evidence="11" id="KW-1133">Transmembrane helix</keyword>
<evidence type="ECO:0000256" key="4">
    <source>
        <dbReference type="ARBA" id="ARBA00022617"/>
    </source>
</evidence>
<dbReference type="InterPro" id="IPR017972">
    <property type="entry name" value="Cyt_P450_CS"/>
</dbReference>
<keyword evidence="6 10" id="KW-0560">Oxidoreductase</keyword>
<protein>
    <submittedName>
        <fullName evidence="12">Uncharacterized protein</fullName>
    </submittedName>
</protein>
<dbReference type="GO" id="GO:0004497">
    <property type="term" value="F:monooxygenase activity"/>
    <property type="evidence" value="ECO:0007669"/>
    <property type="project" value="UniProtKB-KW"/>
</dbReference>
<evidence type="ECO:0000256" key="7">
    <source>
        <dbReference type="ARBA" id="ARBA00023004"/>
    </source>
</evidence>
<feature type="transmembrane region" description="Helical" evidence="11">
    <location>
        <begin position="25"/>
        <end position="46"/>
    </location>
</feature>
<organism evidence="12 13">
    <name type="scientific">Rhizoctonia solani</name>
    <dbReference type="NCBI Taxonomy" id="456999"/>
    <lineage>
        <taxon>Eukaryota</taxon>
        <taxon>Fungi</taxon>
        <taxon>Dikarya</taxon>
        <taxon>Basidiomycota</taxon>
        <taxon>Agaricomycotina</taxon>
        <taxon>Agaricomycetes</taxon>
        <taxon>Cantharellales</taxon>
        <taxon>Ceratobasidiaceae</taxon>
        <taxon>Rhizoctonia</taxon>
    </lineage>
</organism>
<keyword evidence="4 9" id="KW-0349">Heme</keyword>
<dbReference type="InterPro" id="IPR002401">
    <property type="entry name" value="Cyt_P450_E_grp-I"/>
</dbReference>
<dbReference type="EMBL" id="CAJMWZ010007020">
    <property type="protein sequence ID" value="CAE6531421.1"/>
    <property type="molecule type" value="Genomic_DNA"/>
</dbReference>